<evidence type="ECO:0008006" key="6">
    <source>
        <dbReference type="Google" id="ProtNLM"/>
    </source>
</evidence>
<dbReference type="InterPro" id="IPR026960">
    <property type="entry name" value="RVT-Znf"/>
</dbReference>
<comment type="caution">
    <text evidence="4">The sequence shown here is derived from an EMBL/GenBank/DDBJ whole genome shotgun (WGS) entry which is preliminary data.</text>
</comment>
<dbReference type="Pfam" id="PF13966">
    <property type="entry name" value="zf-RVT"/>
    <property type="match status" value="1"/>
</dbReference>
<proteinExistence type="predicted"/>
<dbReference type="AlphaFoldDB" id="A0A7J9B293"/>
<feature type="non-terminal residue" evidence="4">
    <location>
        <position position="197"/>
    </location>
</feature>
<feature type="chain" id="PRO_5029447444" description="Reverse transcriptase zinc-binding domain-containing protein" evidence="1">
    <location>
        <begin position="20"/>
        <end position="197"/>
    </location>
</feature>
<accession>A0A7J9B293</accession>
<dbReference type="GO" id="GO:0003676">
    <property type="term" value="F:nucleic acid binding"/>
    <property type="evidence" value="ECO:0007669"/>
    <property type="project" value="InterPro"/>
</dbReference>
<dbReference type="GO" id="GO:0004523">
    <property type="term" value="F:RNA-DNA hybrid ribonuclease activity"/>
    <property type="evidence" value="ECO:0007669"/>
    <property type="project" value="InterPro"/>
</dbReference>
<evidence type="ECO:0000256" key="1">
    <source>
        <dbReference type="SAM" id="SignalP"/>
    </source>
</evidence>
<protein>
    <recommendedName>
        <fullName evidence="6">Reverse transcriptase zinc-binding domain-containing protein</fullName>
    </recommendedName>
</protein>
<feature type="non-terminal residue" evidence="4">
    <location>
        <position position="1"/>
    </location>
</feature>
<evidence type="ECO:0000313" key="4">
    <source>
        <dbReference type="EMBL" id="MBA0730446.1"/>
    </source>
</evidence>
<evidence type="ECO:0000259" key="2">
    <source>
        <dbReference type="Pfam" id="PF13456"/>
    </source>
</evidence>
<feature type="signal peptide" evidence="1">
    <location>
        <begin position="1"/>
        <end position="19"/>
    </location>
</feature>
<dbReference type="InterPro" id="IPR036397">
    <property type="entry name" value="RNaseH_sf"/>
</dbReference>
<dbReference type="Pfam" id="PF13456">
    <property type="entry name" value="RVT_3"/>
    <property type="match status" value="1"/>
</dbReference>
<organism evidence="4 5">
    <name type="scientific">Gossypium laxum</name>
    <dbReference type="NCBI Taxonomy" id="34288"/>
    <lineage>
        <taxon>Eukaryota</taxon>
        <taxon>Viridiplantae</taxon>
        <taxon>Streptophyta</taxon>
        <taxon>Embryophyta</taxon>
        <taxon>Tracheophyta</taxon>
        <taxon>Spermatophyta</taxon>
        <taxon>Magnoliopsida</taxon>
        <taxon>eudicotyledons</taxon>
        <taxon>Gunneridae</taxon>
        <taxon>Pentapetalae</taxon>
        <taxon>rosids</taxon>
        <taxon>malvids</taxon>
        <taxon>Malvales</taxon>
        <taxon>Malvaceae</taxon>
        <taxon>Malvoideae</taxon>
        <taxon>Gossypium</taxon>
    </lineage>
</organism>
<evidence type="ECO:0000313" key="5">
    <source>
        <dbReference type="Proteomes" id="UP000593574"/>
    </source>
</evidence>
<reference evidence="4 5" key="1">
    <citation type="journal article" date="2019" name="Genome Biol. Evol.">
        <title>Insights into the evolution of the New World diploid cottons (Gossypium, subgenus Houzingenia) based on genome sequencing.</title>
        <authorList>
            <person name="Grover C.E."/>
            <person name="Arick M.A. 2nd"/>
            <person name="Thrash A."/>
            <person name="Conover J.L."/>
            <person name="Sanders W.S."/>
            <person name="Peterson D.G."/>
            <person name="Frelichowski J.E."/>
            <person name="Scheffler J.A."/>
            <person name="Scheffler B.E."/>
            <person name="Wendel J.F."/>
        </authorList>
    </citation>
    <scope>NUCLEOTIDE SEQUENCE [LARGE SCALE GENOMIC DNA]</scope>
    <source>
        <strain evidence="4">4</strain>
        <tissue evidence="4">Leaf</tissue>
    </source>
</reference>
<dbReference type="PANTHER" id="PTHR47723:SF19">
    <property type="entry name" value="POLYNUCLEOTIDYL TRANSFERASE, RIBONUCLEASE H-LIKE SUPERFAMILY PROTEIN"/>
    <property type="match status" value="1"/>
</dbReference>
<gene>
    <name evidence="4" type="ORF">Golax_022436</name>
</gene>
<feature type="domain" description="Reverse transcriptase zinc-binding" evidence="3">
    <location>
        <begin position="4"/>
        <end position="57"/>
    </location>
</feature>
<dbReference type="PANTHER" id="PTHR47723">
    <property type="entry name" value="OS05G0353850 PROTEIN"/>
    <property type="match status" value="1"/>
</dbReference>
<keyword evidence="5" id="KW-1185">Reference proteome</keyword>
<name>A0A7J9B293_9ROSI</name>
<dbReference type="InterPro" id="IPR002156">
    <property type="entry name" value="RNaseH_domain"/>
</dbReference>
<feature type="domain" description="RNase H type-1" evidence="2">
    <location>
        <begin position="99"/>
        <end position="183"/>
    </location>
</feature>
<dbReference type="Proteomes" id="UP000593574">
    <property type="component" value="Unassembled WGS sequence"/>
</dbReference>
<keyword evidence="1" id="KW-0732">Signal</keyword>
<dbReference type="InterPro" id="IPR053151">
    <property type="entry name" value="RNase_H-like"/>
</dbReference>
<dbReference type="EMBL" id="JABEZV010445157">
    <property type="protein sequence ID" value="MBA0730446.1"/>
    <property type="molecule type" value="Genomic_DNA"/>
</dbReference>
<evidence type="ECO:0000259" key="3">
    <source>
        <dbReference type="Pfam" id="PF13966"/>
    </source>
</evidence>
<dbReference type="Gene3D" id="3.30.420.10">
    <property type="entry name" value="Ribonuclease H-like superfamily/Ribonuclease H"/>
    <property type="match status" value="1"/>
</dbReference>
<sequence length="197" mass="22440">GPHGVKLFILLILNQRLLTNVERVKRGIGYDSFCGICGHHSEDIFHVLRDCPVAKEILTHVLPDKINGCFFAGDLLQWLKSNLQNPAKSVVDEISLCTDGEVQIPFGNATAKRVIRNRNEEWIMRYNRHLGNCSILDAELWGILDRLTLIHDRQYAGMMIQTDNLEAVKIIQDSSLTSSNFVLIRRIHLLLVNAELW</sequence>